<feature type="compositionally biased region" description="Polar residues" evidence="1">
    <location>
        <begin position="41"/>
        <end position="51"/>
    </location>
</feature>
<evidence type="ECO:0000313" key="3">
    <source>
        <dbReference type="Proteomes" id="UP000327439"/>
    </source>
</evidence>
<reference evidence="3" key="1">
    <citation type="journal article" date="2020" name="Nat. Genet.">
        <title>Genomic diversifications of five Gossypium allopolyploid species and their impact on cotton improvement.</title>
        <authorList>
            <person name="Chen Z.J."/>
            <person name="Sreedasyam A."/>
            <person name="Ando A."/>
            <person name="Song Q."/>
            <person name="De Santiago L.M."/>
            <person name="Hulse-Kemp A.M."/>
            <person name="Ding M."/>
            <person name="Ye W."/>
            <person name="Kirkbride R.C."/>
            <person name="Jenkins J."/>
            <person name="Plott C."/>
            <person name="Lovell J."/>
            <person name="Lin Y.M."/>
            <person name="Vaughn R."/>
            <person name="Liu B."/>
            <person name="Simpson S."/>
            <person name="Scheffler B.E."/>
            <person name="Wen L."/>
            <person name="Saski C.A."/>
            <person name="Grover C.E."/>
            <person name="Hu G."/>
            <person name="Conover J.L."/>
            <person name="Carlson J.W."/>
            <person name="Shu S."/>
            <person name="Boston L.B."/>
            <person name="Williams M."/>
            <person name="Peterson D.G."/>
            <person name="McGee K."/>
            <person name="Jones D.C."/>
            <person name="Wendel J.F."/>
            <person name="Stelly D.M."/>
            <person name="Grimwood J."/>
            <person name="Schmutz J."/>
        </authorList>
    </citation>
    <scope>NUCLEOTIDE SEQUENCE [LARGE SCALE GENOMIC DNA]</scope>
    <source>
        <strain evidence="3">cv. 3-79</strain>
    </source>
</reference>
<dbReference type="AlphaFoldDB" id="A0A5J5SCX3"/>
<gene>
    <name evidence="2" type="ORF">ES319_D02G140700v1</name>
</gene>
<keyword evidence="3" id="KW-1185">Reference proteome</keyword>
<protein>
    <submittedName>
        <fullName evidence="2">Uncharacterized protein</fullName>
    </submittedName>
</protein>
<organism evidence="2 3">
    <name type="scientific">Gossypium barbadense</name>
    <name type="common">Sea Island cotton</name>
    <name type="synonym">Hibiscus barbadensis</name>
    <dbReference type="NCBI Taxonomy" id="3634"/>
    <lineage>
        <taxon>Eukaryota</taxon>
        <taxon>Viridiplantae</taxon>
        <taxon>Streptophyta</taxon>
        <taxon>Embryophyta</taxon>
        <taxon>Tracheophyta</taxon>
        <taxon>Spermatophyta</taxon>
        <taxon>Magnoliopsida</taxon>
        <taxon>eudicotyledons</taxon>
        <taxon>Gunneridae</taxon>
        <taxon>Pentapetalae</taxon>
        <taxon>rosids</taxon>
        <taxon>malvids</taxon>
        <taxon>Malvales</taxon>
        <taxon>Malvaceae</taxon>
        <taxon>Malvoideae</taxon>
        <taxon>Gossypium</taxon>
    </lineage>
</organism>
<evidence type="ECO:0000313" key="2">
    <source>
        <dbReference type="EMBL" id="KAB2041327.1"/>
    </source>
</evidence>
<dbReference type="EMBL" id="CM018216">
    <property type="protein sequence ID" value="KAB2041327.1"/>
    <property type="molecule type" value="Genomic_DNA"/>
</dbReference>
<sequence>MQQQQQPQPEEEMENENEAGAEKKSVIIPLPQKVAAAETPPSVTEESPNNRNLDHQNHNK</sequence>
<evidence type="ECO:0000256" key="1">
    <source>
        <dbReference type="SAM" id="MobiDB-lite"/>
    </source>
</evidence>
<accession>A0A5J5SCX3</accession>
<feature type="region of interest" description="Disordered" evidence="1">
    <location>
        <begin position="1"/>
        <end position="60"/>
    </location>
</feature>
<name>A0A5J5SCX3_GOSBA</name>
<feature type="compositionally biased region" description="Acidic residues" evidence="1">
    <location>
        <begin position="9"/>
        <end position="19"/>
    </location>
</feature>
<proteinExistence type="predicted"/>
<dbReference type="Proteomes" id="UP000327439">
    <property type="component" value="Chromosome D02"/>
</dbReference>